<sequence length="375" mass="43686">MHVLFSYIAQPHQTLHSLPIAIAIAQDYPNIQVHIACITEKHLTYIKSIVALYPNTNIKYHILPLPLIIYNYIIQHGTNAPLKVLALYLNRSFFNQFSAIIVPERTTLLLKKFGVQNPKLIWTRHGAGDRAIGFSRDVRKFDFILTAGKKIEYRLLKQKSIRPGHYQTGIYAKFDIIHKLQQNKQPILFTNNKPIILYNPHFKRCFSSWHKFGLQILEQFSRQDQYNLIFAPHFRLFYPPSPKDIKAFQVYQQYHNILIDLGSEHSVDMTYTLAAHLYLGDVSSQLSEFLVKPRPCVFLNAHRVHWKNDKNYISWRLGQVVSSPHHIIKVIDEAFKLQKNFIQLQKSYIRNTFGTLNSPTAHIGAKAIVNYLKRT</sequence>
<evidence type="ECO:0000313" key="2">
    <source>
        <dbReference type="Proteomes" id="UP000194946"/>
    </source>
</evidence>
<evidence type="ECO:0008006" key="3">
    <source>
        <dbReference type="Google" id="ProtNLM"/>
    </source>
</evidence>
<gene>
    <name evidence="1" type="ORF">HK18_11390</name>
</gene>
<proteinExistence type="predicted"/>
<name>A0A251ZTY7_9PROT</name>
<comment type="caution">
    <text evidence="1">The sequence shown here is derived from an EMBL/GenBank/DDBJ whole genome shotgun (WGS) entry which is preliminary data.</text>
</comment>
<dbReference type="RefSeq" id="WP_086632519.1">
    <property type="nucleotide sequence ID" value="NZ_JOPB01000008.1"/>
</dbReference>
<dbReference type="InterPro" id="IPR043148">
    <property type="entry name" value="TagF_C"/>
</dbReference>
<evidence type="ECO:0000313" key="1">
    <source>
        <dbReference type="EMBL" id="OUI78129.1"/>
    </source>
</evidence>
<organism evidence="1 2">
    <name type="scientific">Commensalibacter intestini</name>
    <dbReference type="NCBI Taxonomy" id="479936"/>
    <lineage>
        <taxon>Bacteria</taxon>
        <taxon>Pseudomonadati</taxon>
        <taxon>Pseudomonadota</taxon>
        <taxon>Alphaproteobacteria</taxon>
        <taxon>Acetobacterales</taxon>
        <taxon>Acetobacteraceae</taxon>
    </lineage>
</organism>
<reference evidence="2" key="1">
    <citation type="submission" date="2014-06" db="EMBL/GenBank/DDBJ databases">
        <authorList>
            <person name="Winans N.J."/>
            <person name="Newell P.D."/>
            <person name="Douglas A.E."/>
        </authorList>
    </citation>
    <scope>NUCLEOTIDE SEQUENCE [LARGE SCALE GENOMIC DNA]</scope>
    <source>
        <strain evidence="2">DmL_052</strain>
    </source>
</reference>
<dbReference type="EMBL" id="JOPB01000008">
    <property type="protein sequence ID" value="OUI78129.1"/>
    <property type="molecule type" value="Genomic_DNA"/>
</dbReference>
<protein>
    <recommendedName>
        <fullName evidence="3">Glycerophosphotransferase</fullName>
    </recommendedName>
</protein>
<dbReference type="Gene3D" id="3.40.50.12580">
    <property type="match status" value="1"/>
</dbReference>
<dbReference type="AlphaFoldDB" id="A0A251ZTY7"/>
<keyword evidence="2" id="KW-1185">Reference proteome</keyword>
<accession>A0A251ZTY7</accession>
<dbReference type="Proteomes" id="UP000194946">
    <property type="component" value="Unassembled WGS sequence"/>
</dbReference>